<gene>
    <name evidence="1" type="ORF">H6G03_19805</name>
</gene>
<accession>A0A926VG33</accession>
<keyword evidence="2" id="KW-1185">Reference proteome</keyword>
<reference evidence="1" key="2">
    <citation type="submission" date="2020-08" db="EMBL/GenBank/DDBJ databases">
        <authorList>
            <person name="Chen M."/>
            <person name="Teng W."/>
            <person name="Zhao L."/>
            <person name="Hu C."/>
            <person name="Zhou Y."/>
            <person name="Han B."/>
            <person name="Song L."/>
            <person name="Shu W."/>
        </authorList>
    </citation>
    <scope>NUCLEOTIDE SEQUENCE</scope>
    <source>
        <strain evidence="1">FACHB-1375</strain>
    </source>
</reference>
<protein>
    <submittedName>
        <fullName evidence="1">Uncharacterized protein</fullName>
    </submittedName>
</protein>
<evidence type="ECO:0000313" key="1">
    <source>
        <dbReference type="EMBL" id="MBD2183280.1"/>
    </source>
</evidence>
<reference evidence="1" key="1">
    <citation type="journal article" date="2015" name="ISME J.">
        <title>Draft Genome Sequence of Streptomyces incarnatus NRRL8089, which Produces the Nucleoside Antibiotic Sinefungin.</title>
        <authorList>
            <person name="Oshima K."/>
            <person name="Hattori M."/>
            <person name="Shimizu H."/>
            <person name="Fukuda K."/>
            <person name="Nemoto M."/>
            <person name="Inagaki K."/>
            <person name="Tamura T."/>
        </authorList>
    </citation>
    <scope>NUCLEOTIDE SEQUENCE</scope>
    <source>
        <strain evidence="1">FACHB-1375</strain>
    </source>
</reference>
<dbReference type="RefSeq" id="WP_190467287.1">
    <property type="nucleotide sequence ID" value="NZ_JACJPW010000052.1"/>
</dbReference>
<dbReference type="EMBL" id="JACJPW010000052">
    <property type="protein sequence ID" value="MBD2183280.1"/>
    <property type="molecule type" value="Genomic_DNA"/>
</dbReference>
<name>A0A926VG33_9CYAN</name>
<evidence type="ECO:0000313" key="2">
    <source>
        <dbReference type="Proteomes" id="UP000641646"/>
    </source>
</evidence>
<dbReference type="Proteomes" id="UP000641646">
    <property type="component" value="Unassembled WGS sequence"/>
</dbReference>
<proteinExistence type="predicted"/>
<organism evidence="1 2">
    <name type="scientific">Aerosakkonema funiforme FACHB-1375</name>
    <dbReference type="NCBI Taxonomy" id="2949571"/>
    <lineage>
        <taxon>Bacteria</taxon>
        <taxon>Bacillati</taxon>
        <taxon>Cyanobacteriota</taxon>
        <taxon>Cyanophyceae</taxon>
        <taxon>Oscillatoriophycideae</taxon>
        <taxon>Aerosakkonematales</taxon>
        <taxon>Aerosakkonemataceae</taxon>
        <taxon>Aerosakkonema</taxon>
    </lineage>
</organism>
<sequence>MKRIPRFRDSFDCKNLDAQLILRHLELNFSHAKAAPQNFTDGKFAVCTGLANPEATVDIAHR</sequence>
<dbReference type="AlphaFoldDB" id="A0A926VG33"/>
<comment type="caution">
    <text evidence="1">The sequence shown here is derived from an EMBL/GenBank/DDBJ whole genome shotgun (WGS) entry which is preliminary data.</text>
</comment>